<dbReference type="GO" id="GO:0004674">
    <property type="term" value="F:protein serine/threonine kinase activity"/>
    <property type="evidence" value="ECO:0007669"/>
    <property type="project" value="UniProtKB-KW"/>
</dbReference>
<dbReference type="SUPFAM" id="SSF55874">
    <property type="entry name" value="ATPase domain of HSP90 chaperone/DNA topoisomerase II/histidine kinase"/>
    <property type="match status" value="1"/>
</dbReference>
<dbReference type="PATRIC" id="fig|518642.7.peg.6965"/>
<dbReference type="Proteomes" id="UP000175971">
    <property type="component" value="Unassembled WGS sequence"/>
</dbReference>
<sequence length="138" mass="15128">MPVTPEPDPPDYHQDLVAHPENLAIMRRIVSAHVDLWGFRELADSVTLCAHELLANVDRHTGSPHCTITLRRRPDGVRVTVTDTNTDSPTPCDPDWATESGRGLALISGLAERFGTVIRQGSKDVWAEILTSRPSALA</sequence>
<dbReference type="RefSeq" id="WP_070203516.1">
    <property type="nucleotide sequence ID" value="NZ_LJGZ01000100.1"/>
</dbReference>
<name>A0A1E7LM03_9ACTN</name>
<protein>
    <recommendedName>
        <fullName evidence="2">Histidine kinase/HSP90-like ATPase domain-containing protein</fullName>
    </recommendedName>
</protein>
<evidence type="ECO:0000259" key="2">
    <source>
        <dbReference type="Pfam" id="PF13581"/>
    </source>
</evidence>
<keyword evidence="1" id="KW-0723">Serine/threonine-protein kinase</keyword>
<comment type="caution">
    <text evidence="3">The sequence shown here is derived from an EMBL/GenBank/DDBJ whole genome shotgun (WGS) entry which is preliminary data.</text>
</comment>
<reference evidence="3 4" key="1">
    <citation type="journal article" date="2016" name="Front. Microbiol.">
        <title>Comparative Genomics Analysis of Streptomyces Species Reveals Their Adaptation to the Marine Environment and Their Diversity at the Genomic Level.</title>
        <authorList>
            <person name="Tian X."/>
            <person name="Zhang Z."/>
            <person name="Yang T."/>
            <person name="Chen M."/>
            <person name="Li J."/>
            <person name="Chen F."/>
            <person name="Yang J."/>
            <person name="Li W."/>
            <person name="Zhang B."/>
            <person name="Zhang Z."/>
            <person name="Wu J."/>
            <person name="Zhang C."/>
            <person name="Long L."/>
            <person name="Xiao J."/>
        </authorList>
    </citation>
    <scope>NUCLEOTIDE SEQUENCE [LARGE SCALE GENOMIC DNA]</scope>
    <source>
        <strain evidence="3 4">SCSIO M10372</strain>
    </source>
</reference>
<gene>
    <name evidence="3" type="ORF">AN221_30225</name>
</gene>
<dbReference type="EMBL" id="LJGZ01000100">
    <property type="protein sequence ID" value="OEV16943.1"/>
    <property type="molecule type" value="Genomic_DNA"/>
</dbReference>
<dbReference type="InterPro" id="IPR003594">
    <property type="entry name" value="HATPase_dom"/>
</dbReference>
<proteinExistence type="predicted"/>
<evidence type="ECO:0000313" key="3">
    <source>
        <dbReference type="EMBL" id="OEV16943.1"/>
    </source>
</evidence>
<accession>A0A1E7LM03</accession>
<keyword evidence="4" id="KW-1185">Reference proteome</keyword>
<dbReference type="Pfam" id="PF13581">
    <property type="entry name" value="HATPase_c_2"/>
    <property type="match status" value="1"/>
</dbReference>
<feature type="domain" description="Histidine kinase/HSP90-like ATPase" evidence="2">
    <location>
        <begin position="17"/>
        <end position="117"/>
    </location>
</feature>
<organism evidence="3 4">
    <name type="scientific">Streptomyces nanshensis</name>
    <dbReference type="NCBI Taxonomy" id="518642"/>
    <lineage>
        <taxon>Bacteria</taxon>
        <taxon>Bacillati</taxon>
        <taxon>Actinomycetota</taxon>
        <taxon>Actinomycetes</taxon>
        <taxon>Kitasatosporales</taxon>
        <taxon>Streptomycetaceae</taxon>
        <taxon>Streptomyces</taxon>
    </lineage>
</organism>
<evidence type="ECO:0000313" key="4">
    <source>
        <dbReference type="Proteomes" id="UP000175971"/>
    </source>
</evidence>
<dbReference type="InterPro" id="IPR036890">
    <property type="entry name" value="HATPase_C_sf"/>
</dbReference>
<dbReference type="PANTHER" id="PTHR35526">
    <property type="entry name" value="ANTI-SIGMA-F FACTOR RSBW-RELATED"/>
    <property type="match status" value="1"/>
</dbReference>
<dbReference type="AlphaFoldDB" id="A0A1E7LM03"/>
<dbReference type="OrthoDB" id="4301723at2"/>
<dbReference type="PANTHER" id="PTHR35526:SF3">
    <property type="entry name" value="ANTI-SIGMA-F FACTOR RSBW"/>
    <property type="match status" value="1"/>
</dbReference>
<keyword evidence="1" id="KW-0808">Transferase</keyword>
<dbReference type="CDD" id="cd16936">
    <property type="entry name" value="HATPase_RsbW-like"/>
    <property type="match status" value="1"/>
</dbReference>
<dbReference type="Gene3D" id="3.30.565.10">
    <property type="entry name" value="Histidine kinase-like ATPase, C-terminal domain"/>
    <property type="match status" value="1"/>
</dbReference>
<dbReference type="InterPro" id="IPR050267">
    <property type="entry name" value="Anti-sigma-factor_SerPK"/>
</dbReference>
<keyword evidence="1" id="KW-0418">Kinase</keyword>
<evidence type="ECO:0000256" key="1">
    <source>
        <dbReference type="ARBA" id="ARBA00022527"/>
    </source>
</evidence>